<dbReference type="STRING" id="47428.A0A284R7G0"/>
<dbReference type="Proteomes" id="UP000219338">
    <property type="component" value="Unassembled WGS sequence"/>
</dbReference>
<organism evidence="1 2">
    <name type="scientific">Armillaria ostoyae</name>
    <name type="common">Armillaria root rot fungus</name>
    <dbReference type="NCBI Taxonomy" id="47428"/>
    <lineage>
        <taxon>Eukaryota</taxon>
        <taxon>Fungi</taxon>
        <taxon>Dikarya</taxon>
        <taxon>Basidiomycota</taxon>
        <taxon>Agaricomycotina</taxon>
        <taxon>Agaricomycetes</taxon>
        <taxon>Agaricomycetidae</taxon>
        <taxon>Agaricales</taxon>
        <taxon>Marasmiineae</taxon>
        <taxon>Physalacriaceae</taxon>
        <taxon>Armillaria</taxon>
    </lineage>
</organism>
<dbReference type="InterPro" id="IPR032675">
    <property type="entry name" value="LRR_dom_sf"/>
</dbReference>
<keyword evidence="2" id="KW-1185">Reference proteome</keyword>
<dbReference type="OrthoDB" id="3365698at2759"/>
<name>A0A284R7G0_ARMOS</name>
<proteinExistence type="predicted"/>
<dbReference type="Gene3D" id="3.80.10.10">
    <property type="entry name" value="Ribonuclease Inhibitor"/>
    <property type="match status" value="1"/>
</dbReference>
<dbReference type="SUPFAM" id="SSF52047">
    <property type="entry name" value="RNI-like"/>
    <property type="match status" value="1"/>
</dbReference>
<reference evidence="2" key="1">
    <citation type="journal article" date="2017" name="Nat. Ecol. Evol.">
        <title>Genome expansion and lineage-specific genetic innovations in the forest pathogenic fungi Armillaria.</title>
        <authorList>
            <person name="Sipos G."/>
            <person name="Prasanna A.N."/>
            <person name="Walter M.C."/>
            <person name="O'Connor E."/>
            <person name="Balint B."/>
            <person name="Krizsan K."/>
            <person name="Kiss B."/>
            <person name="Hess J."/>
            <person name="Varga T."/>
            <person name="Slot J."/>
            <person name="Riley R."/>
            <person name="Boka B."/>
            <person name="Rigling D."/>
            <person name="Barry K."/>
            <person name="Lee J."/>
            <person name="Mihaltcheva S."/>
            <person name="LaButti K."/>
            <person name="Lipzen A."/>
            <person name="Waldron R."/>
            <person name="Moloney N.M."/>
            <person name="Sperisen C."/>
            <person name="Kredics L."/>
            <person name="Vagvoelgyi C."/>
            <person name="Patrignani A."/>
            <person name="Fitzpatrick D."/>
            <person name="Nagy I."/>
            <person name="Doyle S."/>
            <person name="Anderson J.B."/>
            <person name="Grigoriev I.V."/>
            <person name="Gueldener U."/>
            <person name="Muensterkoetter M."/>
            <person name="Nagy L.G."/>
        </authorList>
    </citation>
    <scope>NUCLEOTIDE SEQUENCE [LARGE SCALE GENOMIC DNA]</scope>
    <source>
        <strain evidence="2">C18/9</strain>
    </source>
</reference>
<accession>A0A284R7G0</accession>
<dbReference type="EMBL" id="FUEG01000005">
    <property type="protein sequence ID" value="SJL04671.1"/>
    <property type="molecule type" value="Genomic_DNA"/>
</dbReference>
<sequence>MAIIASPFHKLLTSNDCPTEEDVQNITRFCAGPAERIRDLDVEIADLQERFYSLISNARSLQSQLRVDEHLPSSFMALLLPREAQQSLLLHVSEMNHHYEEVSNIIDVELINLQEMIQTASSEREAVQSKFMVAEHLAILSPSRRLPTELLQEIFLRCTDDKPFRDICPEGGYASEAPVIFGRVCSRWRTVSFSTPSLWSSLKVTVSRVAGAVDWAAPGSRKIIRAWLKRSGRLPLDVCLSASQTSSAAELRDVIYCLGLPHCYRWRRIILTLPVGFIDHTVFDNLCFPLLQKFVLYICPSPVHDPTALSNLAFLERAHLLHGFKITTTTAALTGLPRAPWHHLVDIHIDVGENWTFPESELRKALVQCVKLESLLLRTANHRRILRGPQSTSSQRVTLPSLRKFHVSGREPSLTTWLTLSHIFDNLDLPRLENLDIRGRSTGRLWQRTHLQSFLSLNNLLNTSACPLTTLSLDEYISVPSHILLQCLSRVPTLRKLTVQQRRECGRDLIVDDNFLKALTPGTLCPKLQVLILVDSGVYQEDTLVELLRARCAPPAGVAKLQEASISSHRPRSHTDEQIRDLGSHFTVHRV</sequence>
<dbReference type="AlphaFoldDB" id="A0A284R7G0"/>
<dbReference type="Gene3D" id="1.20.1280.50">
    <property type="match status" value="1"/>
</dbReference>
<dbReference type="OMA" id="NITRFCA"/>
<evidence type="ECO:0000313" key="1">
    <source>
        <dbReference type="EMBL" id="SJL04671.1"/>
    </source>
</evidence>
<gene>
    <name evidence="1" type="ORF">ARMOST_08040</name>
</gene>
<evidence type="ECO:0000313" key="2">
    <source>
        <dbReference type="Proteomes" id="UP000219338"/>
    </source>
</evidence>
<protein>
    <submittedName>
        <fullName evidence="1">Uncharacterized protein</fullName>
    </submittedName>
</protein>